<dbReference type="PIRSF" id="PIRSF006135">
    <property type="entry name" value="CobU"/>
    <property type="match status" value="1"/>
</dbReference>
<comment type="function">
    <text evidence="4">Catalyzes ATP-dependent phosphorylation of adenosylcobinamide and addition of GMP to adenosylcobinamide phosphate.</text>
</comment>
<keyword evidence="13 19" id="KW-0418">Kinase</keyword>
<evidence type="ECO:0000256" key="10">
    <source>
        <dbReference type="ARBA" id="ARBA00022573"/>
    </source>
</evidence>
<comment type="pathway">
    <text evidence="6">Cofactor biosynthesis; adenosylcobalamin biosynthesis; adenosylcobalamin from cob(II)yrinate a,c-diamide: step 5/7.</text>
</comment>
<dbReference type="SUPFAM" id="SSF52540">
    <property type="entry name" value="P-loop containing nucleoside triphosphate hydrolases"/>
    <property type="match status" value="1"/>
</dbReference>
<comment type="similarity">
    <text evidence="7">Belongs to the CobU/CobP family.</text>
</comment>
<evidence type="ECO:0000256" key="6">
    <source>
        <dbReference type="ARBA" id="ARBA00005159"/>
    </source>
</evidence>
<proteinExistence type="inferred from homology"/>
<keyword evidence="11" id="KW-0808">Transferase</keyword>
<evidence type="ECO:0000256" key="2">
    <source>
        <dbReference type="ARBA" id="ARBA00000711"/>
    </source>
</evidence>
<evidence type="ECO:0000313" key="20">
    <source>
        <dbReference type="Proteomes" id="UP000623461"/>
    </source>
</evidence>
<evidence type="ECO:0000256" key="7">
    <source>
        <dbReference type="ARBA" id="ARBA00007490"/>
    </source>
</evidence>
<comment type="catalytic activity">
    <reaction evidence="3">
        <text>adenosylcob(III)inamide + GTP = adenosylcob(III)inamide phosphate + GDP + H(+)</text>
        <dbReference type="Rhea" id="RHEA:15765"/>
        <dbReference type="ChEBI" id="CHEBI:2480"/>
        <dbReference type="ChEBI" id="CHEBI:15378"/>
        <dbReference type="ChEBI" id="CHEBI:37565"/>
        <dbReference type="ChEBI" id="CHEBI:58189"/>
        <dbReference type="ChEBI" id="CHEBI:58502"/>
        <dbReference type="EC" id="2.7.1.156"/>
    </reaction>
</comment>
<accession>A0ABQ2HJB0</accession>
<dbReference type="Pfam" id="PF02283">
    <property type="entry name" value="CobU"/>
    <property type="match status" value="1"/>
</dbReference>
<evidence type="ECO:0000256" key="1">
    <source>
        <dbReference type="ARBA" id="ARBA00000312"/>
    </source>
</evidence>
<evidence type="ECO:0000256" key="17">
    <source>
        <dbReference type="ARBA" id="ARBA00030571"/>
    </source>
</evidence>
<feature type="compositionally biased region" description="Low complexity" evidence="18">
    <location>
        <begin position="9"/>
        <end position="19"/>
    </location>
</feature>
<evidence type="ECO:0000256" key="11">
    <source>
        <dbReference type="ARBA" id="ARBA00022679"/>
    </source>
</evidence>
<evidence type="ECO:0000313" key="19">
    <source>
        <dbReference type="EMBL" id="GGM82739.1"/>
    </source>
</evidence>
<dbReference type="GO" id="GO:0016301">
    <property type="term" value="F:kinase activity"/>
    <property type="evidence" value="ECO:0007669"/>
    <property type="project" value="UniProtKB-KW"/>
</dbReference>
<evidence type="ECO:0000256" key="5">
    <source>
        <dbReference type="ARBA" id="ARBA00004692"/>
    </source>
</evidence>
<sequence length="206" mass="22082">MSSPYGPDATGARAARTTTLVTGPIRSGKSRHAEDLLWDHPDVTYVATGRRADPADPEWSRRVESHRGRRPGSWRTLETTDVATAVADATGALLVDCLGTWLTAVVDDAGWDDLEAASATVRQEVDRLVESLCAATVPVVVVTNEVGWSLVATTPSGRLFQDELGRLNALVSRAAARVHLVVAGRVVDLSDAPVVPWEPRPRTLDA</sequence>
<name>A0ABQ2HJB0_9MICO</name>
<dbReference type="PANTHER" id="PTHR34848">
    <property type="match status" value="1"/>
</dbReference>
<evidence type="ECO:0000256" key="18">
    <source>
        <dbReference type="SAM" id="MobiDB-lite"/>
    </source>
</evidence>
<keyword evidence="20" id="KW-1185">Reference proteome</keyword>
<dbReference type="EC" id="2.7.1.156" evidence="8"/>
<feature type="region of interest" description="Disordered" evidence="18">
    <location>
        <begin position="50"/>
        <end position="72"/>
    </location>
</feature>
<reference evidence="20" key="1">
    <citation type="journal article" date="2019" name="Int. J. Syst. Evol. Microbiol.">
        <title>The Global Catalogue of Microorganisms (GCM) 10K type strain sequencing project: providing services to taxonomists for standard genome sequencing and annotation.</title>
        <authorList>
            <consortium name="The Broad Institute Genomics Platform"/>
            <consortium name="The Broad Institute Genome Sequencing Center for Infectious Disease"/>
            <person name="Wu L."/>
            <person name="Ma J."/>
        </authorList>
    </citation>
    <scope>NUCLEOTIDE SEQUENCE [LARGE SCALE GENOMIC DNA]</scope>
    <source>
        <strain evidence="20">JCM 1365</strain>
    </source>
</reference>
<comment type="pathway">
    <text evidence="5">Cofactor biosynthesis; adenosylcobalamin biosynthesis; adenosylcobalamin from cob(II)yrinate a,c-diamide: step 6/7.</text>
</comment>
<evidence type="ECO:0000256" key="16">
    <source>
        <dbReference type="ARBA" id="ARBA00029570"/>
    </source>
</evidence>
<evidence type="ECO:0000256" key="3">
    <source>
        <dbReference type="ARBA" id="ARBA00001522"/>
    </source>
</evidence>
<keyword evidence="10" id="KW-0169">Cobalamin biosynthesis</keyword>
<dbReference type="InterPro" id="IPR027417">
    <property type="entry name" value="P-loop_NTPase"/>
</dbReference>
<dbReference type="RefSeq" id="WP_030146330.1">
    <property type="nucleotide sequence ID" value="NZ_BMNZ01000001.1"/>
</dbReference>
<keyword evidence="12" id="KW-0547">Nucleotide-binding</keyword>
<dbReference type="InterPro" id="IPR003203">
    <property type="entry name" value="CobU/CobP"/>
</dbReference>
<comment type="caution">
    <text evidence="19">The sequence shown here is derived from an EMBL/GenBank/DDBJ whole genome shotgun (WGS) entry which is preliminary data.</text>
</comment>
<evidence type="ECO:0000256" key="14">
    <source>
        <dbReference type="ARBA" id="ARBA00022840"/>
    </source>
</evidence>
<evidence type="ECO:0000256" key="12">
    <source>
        <dbReference type="ARBA" id="ARBA00022741"/>
    </source>
</evidence>
<dbReference type="Proteomes" id="UP000623461">
    <property type="component" value="Unassembled WGS sequence"/>
</dbReference>
<evidence type="ECO:0000256" key="9">
    <source>
        <dbReference type="ARBA" id="ARBA00012523"/>
    </source>
</evidence>
<dbReference type="PANTHER" id="PTHR34848:SF1">
    <property type="entry name" value="BIFUNCTIONAL ADENOSYLCOBALAMIN BIOSYNTHESIS PROTEIN COBU"/>
    <property type="match status" value="1"/>
</dbReference>
<evidence type="ECO:0000256" key="15">
    <source>
        <dbReference type="ARBA" id="ARBA00023134"/>
    </source>
</evidence>
<keyword evidence="14" id="KW-0067">ATP-binding</keyword>
<evidence type="ECO:0000256" key="8">
    <source>
        <dbReference type="ARBA" id="ARBA00012016"/>
    </source>
</evidence>
<evidence type="ECO:0000256" key="13">
    <source>
        <dbReference type="ARBA" id="ARBA00022777"/>
    </source>
</evidence>
<dbReference type="CDD" id="cd00544">
    <property type="entry name" value="CobU"/>
    <property type="match status" value="1"/>
</dbReference>
<feature type="compositionally biased region" description="Basic and acidic residues" evidence="18">
    <location>
        <begin position="50"/>
        <end position="66"/>
    </location>
</feature>
<gene>
    <name evidence="19" type="primary">cobP</name>
    <name evidence="19" type="ORF">GCM10009721_04060</name>
</gene>
<comment type="catalytic activity">
    <reaction evidence="1">
        <text>adenosylcob(III)inamide + ATP = adenosylcob(III)inamide phosphate + ADP + H(+)</text>
        <dbReference type="Rhea" id="RHEA:15769"/>
        <dbReference type="ChEBI" id="CHEBI:2480"/>
        <dbReference type="ChEBI" id="CHEBI:15378"/>
        <dbReference type="ChEBI" id="CHEBI:30616"/>
        <dbReference type="ChEBI" id="CHEBI:58502"/>
        <dbReference type="ChEBI" id="CHEBI:456216"/>
        <dbReference type="EC" id="2.7.1.156"/>
    </reaction>
</comment>
<dbReference type="EC" id="2.7.7.62" evidence="9"/>
<evidence type="ECO:0000256" key="4">
    <source>
        <dbReference type="ARBA" id="ARBA00003889"/>
    </source>
</evidence>
<keyword evidence="15" id="KW-0342">GTP-binding</keyword>
<protein>
    <recommendedName>
        <fullName evidence="16">Adenosylcobinamide kinase</fullName>
        <ecNumber evidence="8">2.7.1.156</ecNumber>
        <ecNumber evidence="9">2.7.7.62</ecNumber>
    </recommendedName>
    <alternativeName>
        <fullName evidence="17">Adenosylcobinamide-phosphate guanylyltransferase</fullName>
    </alternativeName>
</protein>
<feature type="region of interest" description="Disordered" evidence="18">
    <location>
        <begin position="1"/>
        <end position="33"/>
    </location>
</feature>
<dbReference type="EMBL" id="BMNZ01000001">
    <property type="protein sequence ID" value="GGM82739.1"/>
    <property type="molecule type" value="Genomic_DNA"/>
</dbReference>
<comment type="catalytic activity">
    <reaction evidence="2">
        <text>adenosylcob(III)inamide phosphate + GTP + H(+) = adenosylcob(III)inamide-GDP + diphosphate</text>
        <dbReference type="Rhea" id="RHEA:22712"/>
        <dbReference type="ChEBI" id="CHEBI:15378"/>
        <dbReference type="ChEBI" id="CHEBI:33019"/>
        <dbReference type="ChEBI" id="CHEBI:37565"/>
        <dbReference type="ChEBI" id="CHEBI:58502"/>
        <dbReference type="ChEBI" id="CHEBI:60487"/>
        <dbReference type="EC" id="2.7.7.62"/>
    </reaction>
</comment>
<dbReference type="Gene3D" id="3.40.50.300">
    <property type="entry name" value="P-loop containing nucleotide triphosphate hydrolases"/>
    <property type="match status" value="1"/>
</dbReference>
<organism evidence="19 20">
    <name type="scientific">Terrabacter tumescens</name>
    <dbReference type="NCBI Taxonomy" id="60443"/>
    <lineage>
        <taxon>Bacteria</taxon>
        <taxon>Bacillati</taxon>
        <taxon>Actinomycetota</taxon>
        <taxon>Actinomycetes</taxon>
        <taxon>Micrococcales</taxon>
        <taxon>Intrasporangiaceae</taxon>
        <taxon>Terrabacter</taxon>
    </lineage>
</organism>